<reference evidence="2" key="1">
    <citation type="submission" date="2012-08" db="EMBL/GenBank/DDBJ databases">
        <title>Genome analysis of Colletotrichum orbiculare and Colletotrichum fructicola.</title>
        <authorList>
            <person name="Gan P.H.P."/>
            <person name="Ikeda K."/>
            <person name="Irieda H."/>
            <person name="Narusaka M."/>
            <person name="O'Connell R.J."/>
            <person name="Narusaka Y."/>
            <person name="Takano Y."/>
            <person name="Kubo Y."/>
            <person name="Shirasu K."/>
        </authorList>
    </citation>
    <scope>NUCLEOTIDE SEQUENCE</scope>
    <source>
        <strain evidence="2">Nara gc5</strain>
    </source>
</reference>
<sequence>MKKLSAKESTSVFGRPSEYGGQRRTQGEGGRRKGTKPTISHRRNKAPGRKGGQKKIPSIVKGTSMKEGSATDSCGGKRPVYCMFDTKGAFSLRLGHYLETEENGPPVRIKHEQVQYNRSFQGMTEGG</sequence>
<feature type="non-terminal residue" evidence="2">
    <location>
        <position position="127"/>
    </location>
</feature>
<evidence type="ECO:0000256" key="1">
    <source>
        <dbReference type="SAM" id="MobiDB-lite"/>
    </source>
</evidence>
<dbReference type="EMBL" id="KB021207">
    <property type="protein sequence ID" value="ELA24986.1"/>
    <property type="molecule type" value="Genomic_DNA"/>
</dbReference>
<dbReference type="HOGENOM" id="CLU_1975729_0_0_1"/>
<evidence type="ECO:0000313" key="2">
    <source>
        <dbReference type="EMBL" id="ELA24986.1"/>
    </source>
</evidence>
<dbReference type="AlphaFoldDB" id="L2FG27"/>
<organism evidence="2">
    <name type="scientific">Colletotrichum fructicola (strain Nara gc5)</name>
    <name type="common">Anthracnose fungus</name>
    <name type="synonym">Colletotrichum gloeosporioides (strain Nara gc5)</name>
    <dbReference type="NCBI Taxonomy" id="1213859"/>
    <lineage>
        <taxon>Eukaryota</taxon>
        <taxon>Fungi</taxon>
        <taxon>Dikarya</taxon>
        <taxon>Ascomycota</taxon>
        <taxon>Pezizomycotina</taxon>
        <taxon>Sordariomycetes</taxon>
        <taxon>Hypocreomycetidae</taxon>
        <taxon>Glomerellales</taxon>
        <taxon>Glomerellaceae</taxon>
        <taxon>Colletotrichum</taxon>
        <taxon>Colletotrichum gloeosporioides species complex</taxon>
    </lineage>
</organism>
<gene>
    <name evidence="2" type="ORF">CGGC5_13746</name>
</gene>
<feature type="region of interest" description="Disordered" evidence="1">
    <location>
        <begin position="1"/>
        <end position="77"/>
    </location>
</feature>
<feature type="compositionally biased region" description="Basic residues" evidence="1">
    <location>
        <begin position="32"/>
        <end position="53"/>
    </location>
</feature>
<accession>L2FG27</accession>
<proteinExistence type="predicted"/>
<protein>
    <submittedName>
        <fullName evidence="2">Uncharacterized protein</fullName>
    </submittedName>
</protein>
<name>L2FG27_COLFN</name>